<feature type="non-terminal residue" evidence="1">
    <location>
        <position position="64"/>
    </location>
</feature>
<dbReference type="Proteomes" id="UP001202180">
    <property type="component" value="Unassembled WGS sequence"/>
</dbReference>
<evidence type="ECO:0000313" key="2">
    <source>
        <dbReference type="Proteomes" id="UP001202180"/>
    </source>
</evidence>
<comment type="caution">
    <text evidence="1">The sequence shown here is derived from an EMBL/GenBank/DDBJ whole genome shotgun (WGS) entry which is preliminary data.</text>
</comment>
<evidence type="ECO:0000313" key="1">
    <source>
        <dbReference type="EMBL" id="MCK8495731.1"/>
    </source>
</evidence>
<gene>
    <name evidence="1" type="ORF">M0L20_27950</name>
</gene>
<organism evidence="1 2">
    <name type="scientific">Spirosoma liriopis</name>
    <dbReference type="NCBI Taxonomy" id="2937440"/>
    <lineage>
        <taxon>Bacteria</taxon>
        <taxon>Pseudomonadati</taxon>
        <taxon>Bacteroidota</taxon>
        <taxon>Cytophagia</taxon>
        <taxon>Cytophagales</taxon>
        <taxon>Cytophagaceae</taxon>
        <taxon>Spirosoma</taxon>
    </lineage>
</organism>
<reference evidence="1 2" key="1">
    <citation type="submission" date="2022-04" db="EMBL/GenBank/DDBJ databases">
        <title>Spirosoma sp. strain RP8 genome sequencing and assembly.</title>
        <authorList>
            <person name="Jung Y."/>
        </authorList>
    </citation>
    <scope>NUCLEOTIDE SEQUENCE [LARGE SCALE GENOMIC DNA]</scope>
    <source>
        <strain evidence="1 2">RP8</strain>
    </source>
</reference>
<name>A0ABT0HU78_9BACT</name>
<protein>
    <submittedName>
        <fullName evidence="1">Uncharacterized protein</fullName>
    </submittedName>
</protein>
<keyword evidence="2" id="KW-1185">Reference proteome</keyword>
<dbReference type="RefSeq" id="WP_248480473.1">
    <property type="nucleotide sequence ID" value="NZ_JALPRF010000010.1"/>
</dbReference>
<proteinExistence type="predicted"/>
<dbReference type="EMBL" id="JALPRF010000010">
    <property type="protein sequence ID" value="MCK8495731.1"/>
    <property type="molecule type" value="Genomic_DNA"/>
</dbReference>
<accession>A0ABT0HU78</accession>
<sequence>MKIFSNGKMLTACALVYFDKVLAKLFLVGVLTRGKKTPTFAVPNEGNSSKYKTQVLVFQAVTRK</sequence>